<dbReference type="Proteomes" id="UP000264141">
    <property type="component" value="Unassembled WGS sequence"/>
</dbReference>
<dbReference type="SUPFAM" id="SSF55073">
    <property type="entry name" value="Nucleotide cyclase"/>
    <property type="match status" value="1"/>
</dbReference>
<dbReference type="Pfam" id="PF00072">
    <property type="entry name" value="Response_reg"/>
    <property type="match status" value="1"/>
</dbReference>
<dbReference type="AlphaFoldDB" id="A0A3D1JKW8"/>
<dbReference type="InterPro" id="IPR039420">
    <property type="entry name" value="WalR-like"/>
</dbReference>
<dbReference type="RefSeq" id="WP_062188837.1">
    <property type="nucleotide sequence ID" value="NZ_DF967965.1"/>
</dbReference>
<dbReference type="SMART" id="SM00448">
    <property type="entry name" value="REC"/>
    <property type="match status" value="1"/>
</dbReference>
<evidence type="ECO:0000313" key="9">
    <source>
        <dbReference type="EMBL" id="HCE18296.1"/>
    </source>
</evidence>
<keyword evidence="2" id="KW-0902">Two-component regulatory system</keyword>
<gene>
    <name evidence="9" type="ORF">DEQ80_10590</name>
</gene>
<keyword evidence="4" id="KW-0238">DNA-binding</keyword>
<feature type="domain" description="Response regulatory" evidence="7">
    <location>
        <begin position="7"/>
        <end position="123"/>
    </location>
</feature>
<dbReference type="InterPro" id="IPR000160">
    <property type="entry name" value="GGDEF_dom"/>
</dbReference>
<evidence type="ECO:0000256" key="1">
    <source>
        <dbReference type="ARBA" id="ARBA00022553"/>
    </source>
</evidence>
<evidence type="ECO:0000256" key="4">
    <source>
        <dbReference type="ARBA" id="ARBA00023125"/>
    </source>
</evidence>
<dbReference type="PANTHER" id="PTHR48111:SF4">
    <property type="entry name" value="DNA-BINDING DUAL TRANSCRIPTIONAL REGULATOR OMPR"/>
    <property type="match status" value="1"/>
</dbReference>
<dbReference type="PROSITE" id="PS50887">
    <property type="entry name" value="GGDEF"/>
    <property type="match status" value="1"/>
</dbReference>
<evidence type="ECO:0000256" key="3">
    <source>
        <dbReference type="ARBA" id="ARBA00023015"/>
    </source>
</evidence>
<dbReference type="Pfam" id="PF00990">
    <property type="entry name" value="GGDEF"/>
    <property type="match status" value="1"/>
</dbReference>
<dbReference type="GO" id="GO:0000156">
    <property type="term" value="F:phosphorelay response regulator activity"/>
    <property type="evidence" value="ECO:0007669"/>
    <property type="project" value="TreeGrafter"/>
</dbReference>
<dbReference type="GO" id="GO:0000976">
    <property type="term" value="F:transcription cis-regulatory region binding"/>
    <property type="evidence" value="ECO:0007669"/>
    <property type="project" value="TreeGrafter"/>
</dbReference>
<dbReference type="InterPro" id="IPR043128">
    <property type="entry name" value="Rev_trsase/Diguanyl_cyclase"/>
</dbReference>
<dbReference type="Gene3D" id="3.40.50.2300">
    <property type="match status" value="1"/>
</dbReference>
<dbReference type="STRING" id="229919.GCA_001050195_00170"/>
<name>A0A3D1JKW8_9CHLR</name>
<accession>A0A3D1JKW8</accession>
<dbReference type="CDD" id="cd17574">
    <property type="entry name" value="REC_OmpR"/>
    <property type="match status" value="1"/>
</dbReference>
<evidence type="ECO:0000259" key="8">
    <source>
        <dbReference type="PROSITE" id="PS50887"/>
    </source>
</evidence>
<keyword evidence="3" id="KW-0805">Transcription regulation</keyword>
<evidence type="ECO:0000259" key="7">
    <source>
        <dbReference type="PROSITE" id="PS50110"/>
    </source>
</evidence>
<dbReference type="GO" id="GO:0032993">
    <property type="term" value="C:protein-DNA complex"/>
    <property type="evidence" value="ECO:0007669"/>
    <property type="project" value="TreeGrafter"/>
</dbReference>
<dbReference type="OrthoDB" id="9813903at2"/>
<organism evidence="9 10">
    <name type="scientific">Anaerolinea thermolimosa</name>
    <dbReference type="NCBI Taxonomy" id="229919"/>
    <lineage>
        <taxon>Bacteria</taxon>
        <taxon>Bacillati</taxon>
        <taxon>Chloroflexota</taxon>
        <taxon>Anaerolineae</taxon>
        <taxon>Anaerolineales</taxon>
        <taxon>Anaerolineaceae</taxon>
        <taxon>Anaerolinea</taxon>
    </lineage>
</organism>
<evidence type="ECO:0000256" key="6">
    <source>
        <dbReference type="PROSITE-ProRule" id="PRU00169"/>
    </source>
</evidence>
<keyword evidence="5" id="KW-0804">Transcription</keyword>
<feature type="modified residue" description="4-aspartylphosphate" evidence="6">
    <location>
        <position position="56"/>
    </location>
</feature>
<protein>
    <submittedName>
        <fullName evidence="9">Response regulator</fullName>
    </submittedName>
</protein>
<evidence type="ECO:0000256" key="2">
    <source>
        <dbReference type="ARBA" id="ARBA00023012"/>
    </source>
</evidence>
<comment type="caution">
    <text evidence="9">The sequence shown here is derived from an EMBL/GenBank/DDBJ whole genome shotgun (WGS) entry which is preliminary data.</text>
</comment>
<proteinExistence type="predicted"/>
<keyword evidence="1 6" id="KW-0597">Phosphoprotein</keyword>
<dbReference type="GO" id="GO:0006355">
    <property type="term" value="P:regulation of DNA-templated transcription"/>
    <property type="evidence" value="ECO:0007669"/>
    <property type="project" value="TreeGrafter"/>
</dbReference>
<dbReference type="Gene3D" id="3.30.70.270">
    <property type="match status" value="1"/>
</dbReference>
<dbReference type="InterPro" id="IPR011006">
    <property type="entry name" value="CheY-like_superfamily"/>
</dbReference>
<feature type="domain" description="GGDEF" evidence="8">
    <location>
        <begin position="155"/>
        <end position="286"/>
    </location>
</feature>
<sequence>MTETKPTILIVEDDLDIADMLTAYFRVQDYEVLTVNWGEDGIRAAQSNTPDLIILDIRLPDIDGFEVARRLRTNRKTRTIPIIFLTEKRARDDRLKGLELQADDYITKPFDIQELRLRVRNTLQRASQRPLTSPITGLPEGTLLDEALINAIAHRRNILLVVSLQHIEPFREVYGFVAADDMLRAVALLLRDVVRDYGSASDFLGQLSPTDFLIITLPENAPGLKERVRKQLERSFDFFYSDRHRDSNSFQGQKLAVQIGELSLLNSPLNSLSAVKSELERYCKPT</sequence>
<evidence type="ECO:0000313" key="10">
    <source>
        <dbReference type="Proteomes" id="UP000264141"/>
    </source>
</evidence>
<reference evidence="9 10" key="1">
    <citation type="journal article" date="2018" name="Nat. Biotechnol.">
        <title>A standardized bacterial taxonomy based on genome phylogeny substantially revises the tree of life.</title>
        <authorList>
            <person name="Parks D.H."/>
            <person name="Chuvochina M."/>
            <person name="Waite D.W."/>
            <person name="Rinke C."/>
            <person name="Skarshewski A."/>
            <person name="Chaumeil P.A."/>
            <person name="Hugenholtz P."/>
        </authorList>
    </citation>
    <scope>NUCLEOTIDE SEQUENCE [LARGE SCALE GENOMIC DNA]</scope>
    <source>
        <strain evidence="9">UBA8781</strain>
    </source>
</reference>
<dbReference type="GO" id="GO:0005829">
    <property type="term" value="C:cytosol"/>
    <property type="evidence" value="ECO:0007669"/>
    <property type="project" value="TreeGrafter"/>
</dbReference>
<evidence type="ECO:0000256" key="5">
    <source>
        <dbReference type="ARBA" id="ARBA00023163"/>
    </source>
</evidence>
<dbReference type="InterPro" id="IPR029787">
    <property type="entry name" value="Nucleotide_cyclase"/>
</dbReference>
<dbReference type="PROSITE" id="PS50110">
    <property type="entry name" value="RESPONSE_REGULATORY"/>
    <property type="match status" value="1"/>
</dbReference>
<dbReference type="PANTHER" id="PTHR48111">
    <property type="entry name" value="REGULATOR OF RPOS"/>
    <property type="match status" value="1"/>
</dbReference>
<dbReference type="EMBL" id="DPBP01000041">
    <property type="protein sequence ID" value="HCE18296.1"/>
    <property type="molecule type" value="Genomic_DNA"/>
</dbReference>
<dbReference type="InterPro" id="IPR001789">
    <property type="entry name" value="Sig_transdc_resp-reg_receiver"/>
</dbReference>
<dbReference type="SUPFAM" id="SSF52172">
    <property type="entry name" value="CheY-like"/>
    <property type="match status" value="1"/>
</dbReference>
<dbReference type="FunFam" id="3.40.50.2300:FF:000001">
    <property type="entry name" value="DNA-binding response regulator PhoB"/>
    <property type="match status" value="1"/>
</dbReference>